<name>A0A3N1HR24_9ACTN</name>
<keyword evidence="3" id="KW-0966">Cell projection</keyword>
<dbReference type="PANTHER" id="PTHR30435">
    <property type="entry name" value="FLAGELLAR PROTEIN"/>
    <property type="match status" value="1"/>
</dbReference>
<dbReference type="RefSeq" id="WP_123379067.1">
    <property type="nucleotide sequence ID" value="NZ_RJKN01000002.1"/>
</dbReference>
<dbReference type="PANTHER" id="PTHR30435:SF2">
    <property type="entry name" value="FLAGELLAR BASAL-BODY ROD PROTEIN FLGC"/>
    <property type="match status" value="1"/>
</dbReference>
<dbReference type="OrthoDB" id="9794148at2"/>
<evidence type="ECO:0000256" key="1">
    <source>
        <dbReference type="ARBA" id="ARBA00009677"/>
    </source>
</evidence>
<dbReference type="InParanoid" id="A0A3N1HR24"/>
<dbReference type="InterPro" id="IPR019776">
    <property type="entry name" value="Flagellar_basal_body_rod_CS"/>
</dbReference>
<dbReference type="GO" id="GO:0071978">
    <property type="term" value="P:bacterial-type flagellum-dependent swarming motility"/>
    <property type="evidence" value="ECO:0007669"/>
    <property type="project" value="TreeGrafter"/>
</dbReference>
<organism evidence="3 4">
    <name type="scientific">Pseudokineococcus lusitanus</name>
    <dbReference type="NCBI Taxonomy" id="763993"/>
    <lineage>
        <taxon>Bacteria</taxon>
        <taxon>Bacillati</taxon>
        <taxon>Actinomycetota</taxon>
        <taxon>Actinomycetes</taxon>
        <taxon>Kineosporiales</taxon>
        <taxon>Kineosporiaceae</taxon>
        <taxon>Pseudokineococcus</taxon>
    </lineage>
</organism>
<feature type="domain" description="Flagellar basal-body/hook protein C-terminal" evidence="2">
    <location>
        <begin position="88"/>
        <end position="131"/>
    </location>
</feature>
<keyword evidence="3" id="KW-0969">Cilium</keyword>
<comment type="similarity">
    <text evidence="1">Belongs to the flagella basal body rod proteins family.</text>
</comment>
<dbReference type="EMBL" id="RJKN01000002">
    <property type="protein sequence ID" value="ROP44842.1"/>
    <property type="molecule type" value="Genomic_DNA"/>
</dbReference>
<evidence type="ECO:0000313" key="3">
    <source>
        <dbReference type="EMBL" id="ROP44842.1"/>
    </source>
</evidence>
<dbReference type="Pfam" id="PF06429">
    <property type="entry name" value="Flg_bbr_C"/>
    <property type="match status" value="1"/>
</dbReference>
<evidence type="ECO:0000259" key="2">
    <source>
        <dbReference type="Pfam" id="PF06429"/>
    </source>
</evidence>
<keyword evidence="4" id="KW-1185">Reference proteome</keyword>
<reference evidence="3 4" key="1">
    <citation type="journal article" date="2015" name="Stand. Genomic Sci.">
        <title>Genomic Encyclopedia of Bacterial and Archaeal Type Strains, Phase III: the genomes of soil and plant-associated and newly described type strains.</title>
        <authorList>
            <person name="Whitman W.B."/>
            <person name="Woyke T."/>
            <person name="Klenk H.P."/>
            <person name="Zhou Y."/>
            <person name="Lilburn T.G."/>
            <person name="Beck B.J."/>
            <person name="De Vos P."/>
            <person name="Vandamme P."/>
            <person name="Eisen J.A."/>
            <person name="Garrity G."/>
            <person name="Hugenholtz P."/>
            <person name="Kyrpides N.C."/>
        </authorList>
    </citation>
    <scope>NUCLEOTIDE SEQUENCE [LARGE SCALE GENOMIC DNA]</scope>
    <source>
        <strain evidence="3 4">CECT 7306</strain>
    </source>
</reference>
<dbReference type="InterPro" id="IPR010930">
    <property type="entry name" value="Flg_bb/hook_C_dom"/>
</dbReference>
<dbReference type="PROSITE" id="PS00588">
    <property type="entry name" value="FLAGELLA_BB_ROD"/>
    <property type="match status" value="1"/>
</dbReference>
<dbReference type="AlphaFoldDB" id="A0A3N1HR24"/>
<evidence type="ECO:0000313" key="4">
    <source>
        <dbReference type="Proteomes" id="UP000276232"/>
    </source>
</evidence>
<sequence>MTIFSAIGIAGTGATVHRKWLDAISDNIANINTARPSSEAAYQEKRVIAEAVDYGSGTGGVRVAGTALASSAEGRMVYEPDNALADADGYVRYPDVDLGSQMSQMIMAQRGYQANLAVVDRARETYMAALRIGGGA</sequence>
<proteinExistence type="inferred from homology"/>
<keyword evidence="3" id="KW-0282">Flagellum</keyword>
<comment type="caution">
    <text evidence="3">The sequence shown here is derived from an EMBL/GenBank/DDBJ whole genome shotgun (WGS) entry which is preliminary data.</text>
</comment>
<gene>
    <name evidence="3" type="ORF">EDC03_0972</name>
</gene>
<dbReference type="GO" id="GO:0009288">
    <property type="term" value="C:bacterial-type flagellum"/>
    <property type="evidence" value="ECO:0007669"/>
    <property type="project" value="TreeGrafter"/>
</dbReference>
<dbReference type="Proteomes" id="UP000276232">
    <property type="component" value="Unassembled WGS sequence"/>
</dbReference>
<protein>
    <submittedName>
        <fullName evidence="3">Flagellar basal-body rod protein FlgC</fullName>
    </submittedName>
</protein>
<accession>A0A3N1HR24</accession>